<evidence type="ECO:0000313" key="2">
    <source>
        <dbReference type="EMBL" id="RXI08014.1"/>
    </source>
</evidence>
<keyword evidence="3" id="KW-1185">Reference proteome</keyword>
<sequence>MMPLMGVLADRSGVNGNDVVLWRKIWGARIPGKVKVCAWRGCHDALPTRTKIAQRKVIQGLENYSTLGPVINDIRWLLQGLENITINFVHREANNVAQRLARVGLGCLVETRWNGDPPDLICDALLENNPL</sequence>
<dbReference type="Pfam" id="PF13456">
    <property type="entry name" value="RVT_3"/>
    <property type="match status" value="1"/>
</dbReference>
<evidence type="ECO:0000259" key="1">
    <source>
        <dbReference type="Pfam" id="PF13456"/>
    </source>
</evidence>
<reference evidence="2 3" key="1">
    <citation type="submission" date="2018-10" db="EMBL/GenBank/DDBJ databases">
        <title>A high-quality apple genome assembly.</title>
        <authorList>
            <person name="Hu J."/>
        </authorList>
    </citation>
    <scope>NUCLEOTIDE SEQUENCE [LARGE SCALE GENOMIC DNA]</scope>
    <source>
        <strain evidence="3">cv. HFTH1</strain>
        <tissue evidence="2">Young leaf</tissue>
    </source>
</reference>
<gene>
    <name evidence="2" type="ORF">DVH24_014580</name>
</gene>
<dbReference type="AlphaFoldDB" id="A0A498KNL2"/>
<protein>
    <recommendedName>
        <fullName evidence="1">RNase H type-1 domain-containing protein</fullName>
    </recommendedName>
</protein>
<dbReference type="EMBL" id="RDQH01000327">
    <property type="protein sequence ID" value="RXI08014.1"/>
    <property type="molecule type" value="Genomic_DNA"/>
</dbReference>
<dbReference type="InterPro" id="IPR002156">
    <property type="entry name" value="RNaseH_domain"/>
</dbReference>
<dbReference type="Proteomes" id="UP000290289">
    <property type="component" value="Chromosome 1"/>
</dbReference>
<proteinExistence type="predicted"/>
<name>A0A498KNL2_MALDO</name>
<comment type="caution">
    <text evidence="2">The sequence shown here is derived from an EMBL/GenBank/DDBJ whole genome shotgun (WGS) entry which is preliminary data.</text>
</comment>
<dbReference type="GO" id="GO:0004523">
    <property type="term" value="F:RNA-DNA hybrid ribonuclease activity"/>
    <property type="evidence" value="ECO:0007669"/>
    <property type="project" value="InterPro"/>
</dbReference>
<organism evidence="2 3">
    <name type="scientific">Malus domestica</name>
    <name type="common">Apple</name>
    <name type="synonym">Pyrus malus</name>
    <dbReference type="NCBI Taxonomy" id="3750"/>
    <lineage>
        <taxon>Eukaryota</taxon>
        <taxon>Viridiplantae</taxon>
        <taxon>Streptophyta</taxon>
        <taxon>Embryophyta</taxon>
        <taxon>Tracheophyta</taxon>
        <taxon>Spermatophyta</taxon>
        <taxon>Magnoliopsida</taxon>
        <taxon>eudicotyledons</taxon>
        <taxon>Gunneridae</taxon>
        <taxon>Pentapetalae</taxon>
        <taxon>rosids</taxon>
        <taxon>fabids</taxon>
        <taxon>Rosales</taxon>
        <taxon>Rosaceae</taxon>
        <taxon>Amygdaloideae</taxon>
        <taxon>Maleae</taxon>
        <taxon>Malus</taxon>
    </lineage>
</organism>
<accession>A0A498KNL2</accession>
<evidence type="ECO:0000313" key="3">
    <source>
        <dbReference type="Proteomes" id="UP000290289"/>
    </source>
</evidence>
<feature type="domain" description="RNase H type-1" evidence="1">
    <location>
        <begin position="58"/>
        <end position="102"/>
    </location>
</feature>
<dbReference type="GO" id="GO:0003676">
    <property type="term" value="F:nucleic acid binding"/>
    <property type="evidence" value="ECO:0007669"/>
    <property type="project" value="InterPro"/>
</dbReference>